<organism evidence="2 3">
    <name type="scientific">Acorus gramineus</name>
    <name type="common">Dwarf sweet flag</name>
    <dbReference type="NCBI Taxonomy" id="55184"/>
    <lineage>
        <taxon>Eukaryota</taxon>
        <taxon>Viridiplantae</taxon>
        <taxon>Streptophyta</taxon>
        <taxon>Embryophyta</taxon>
        <taxon>Tracheophyta</taxon>
        <taxon>Spermatophyta</taxon>
        <taxon>Magnoliopsida</taxon>
        <taxon>Liliopsida</taxon>
        <taxon>Acoraceae</taxon>
        <taxon>Acorus</taxon>
    </lineage>
</organism>
<sequence length="354" mass="38557">MKILTKQVKQDLEPVDLEKIVAFPNFEAHDPLFDEDKNSKSSSDEKANDDEEEFDLGIKDDLTLCSLFGSDFSPLAHVKSGNEESQAPNHPPLLPTPSLKAPLMGNSTAPPPKNGSTIPLQDARSSNASPIAKVAATLVHKEAPANKSIPSSSNEEPSAKVDASPAHHGVPAATKAPINASFNPHQDRQKRNNPFCPHLVQNTQPVKENGKEVQGHQHNPKGVLQEAPTEIFKEVPTKSEEGLSVVLPRTDPCQEALPQKVSTFDLGARRRGSVGCETPIGAVGPQLVGFSSKTRRGLLDEHDITRIEKDVHKSLTYDLTDMEMKDVCTFHNGDEFDLIQSDDFFKATKKSKSS</sequence>
<reference evidence="2" key="1">
    <citation type="journal article" date="2023" name="Nat. Commun.">
        <title>Diploid and tetraploid genomes of Acorus and the evolution of monocots.</title>
        <authorList>
            <person name="Ma L."/>
            <person name="Liu K.W."/>
            <person name="Li Z."/>
            <person name="Hsiao Y.Y."/>
            <person name="Qi Y."/>
            <person name="Fu T."/>
            <person name="Tang G.D."/>
            <person name="Zhang D."/>
            <person name="Sun W.H."/>
            <person name="Liu D.K."/>
            <person name="Li Y."/>
            <person name="Chen G.Z."/>
            <person name="Liu X.D."/>
            <person name="Liao X.Y."/>
            <person name="Jiang Y.T."/>
            <person name="Yu X."/>
            <person name="Hao Y."/>
            <person name="Huang J."/>
            <person name="Zhao X.W."/>
            <person name="Ke S."/>
            <person name="Chen Y.Y."/>
            <person name="Wu W.L."/>
            <person name="Hsu J.L."/>
            <person name="Lin Y.F."/>
            <person name="Huang M.D."/>
            <person name="Li C.Y."/>
            <person name="Huang L."/>
            <person name="Wang Z.W."/>
            <person name="Zhao X."/>
            <person name="Zhong W.Y."/>
            <person name="Peng D.H."/>
            <person name="Ahmad S."/>
            <person name="Lan S."/>
            <person name="Zhang J.S."/>
            <person name="Tsai W.C."/>
            <person name="Van de Peer Y."/>
            <person name="Liu Z.J."/>
        </authorList>
    </citation>
    <scope>NUCLEOTIDE SEQUENCE</scope>
    <source>
        <strain evidence="2">SCP</strain>
    </source>
</reference>
<accession>A0AAV9BKI4</accession>
<evidence type="ECO:0000313" key="2">
    <source>
        <dbReference type="EMBL" id="KAK1277181.1"/>
    </source>
</evidence>
<feature type="region of interest" description="Disordered" evidence="1">
    <location>
        <begin position="75"/>
        <end position="201"/>
    </location>
</feature>
<protein>
    <submittedName>
        <fullName evidence="2">Uncharacterized protein</fullName>
    </submittedName>
</protein>
<reference evidence="2" key="2">
    <citation type="submission" date="2023-06" db="EMBL/GenBank/DDBJ databases">
        <authorList>
            <person name="Ma L."/>
            <person name="Liu K.-W."/>
            <person name="Li Z."/>
            <person name="Hsiao Y.-Y."/>
            <person name="Qi Y."/>
            <person name="Fu T."/>
            <person name="Tang G."/>
            <person name="Zhang D."/>
            <person name="Sun W.-H."/>
            <person name="Liu D.-K."/>
            <person name="Li Y."/>
            <person name="Chen G.-Z."/>
            <person name="Liu X.-D."/>
            <person name="Liao X.-Y."/>
            <person name="Jiang Y.-T."/>
            <person name="Yu X."/>
            <person name="Hao Y."/>
            <person name="Huang J."/>
            <person name="Zhao X.-W."/>
            <person name="Ke S."/>
            <person name="Chen Y.-Y."/>
            <person name="Wu W.-L."/>
            <person name="Hsu J.-L."/>
            <person name="Lin Y.-F."/>
            <person name="Huang M.-D."/>
            <person name="Li C.-Y."/>
            <person name="Huang L."/>
            <person name="Wang Z.-W."/>
            <person name="Zhao X."/>
            <person name="Zhong W.-Y."/>
            <person name="Peng D.-H."/>
            <person name="Ahmad S."/>
            <person name="Lan S."/>
            <person name="Zhang J.-S."/>
            <person name="Tsai W.-C."/>
            <person name="Van De Peer Y."/>
            <person name="Liu Z.-J."/>
        </authorList>
    </citation>
    <scope>NUCLEOTIDE SEQUENCE</scope>
    <source>
        <strain evidence="2">SCP</strain>
        <tissue evidence="2">Leaves</tissue>
    </source>
</reference>
<name>A0AAV9BKI4_ACOGR</name>
<dbReference type="EMBL" id="JAUJYN010000002">
    <property type="protein sequence ID" value="KAK1277181.1"/>
    <property type="molecule type" value="Genomic_DNA"/>
</dbReference>
<proteinExistence type="predicted"/>
<gene>
    <name evidence="2" type="ORF">QJS04_geneDACA020213</name>
</gene>
<feature type="compositionally biased region" description="Basic and acidic residues" evidence="1">
    <location>
        <begin position="28"/>
        <end position="46"/>
    </location>
</feature>
<comment type="caution">
    <text evidence="2">The sequence shown here is derived from an EMBL/GenBank/DDBJ whole genome shotgun (WGS) entry which is preliminary data.</text>
</comment>
<feature type="region of interest" description="Disordered" evidence="1">
    <location>
        <begin position="28"/>
        <end position="54"/>
    </location>
</feature>
<dbReference type="Proteomes" id="UP001179952">
    <property type="component" value="Unassembled WGS sequence"/>
</dbReference>
<evidence type="ECO:0000313" key="3">
    <source>
        <dbReference type="Proteomes" id="UP001179952"/>
    </source>
</evidence>
<evidence type="ECO:0000256" key="1">
    <source>
        <dbReference type="SAM" id="MobiDB-lite"/>
    </source>
</evidence>
<keyword evidence="3" id="KW-1185">Reference proteome</keyword>
<dbReference type="AlphaFoldDB" id="A0AAV9BKI4"/>
<feature type="compositionally biased region" description="Polar residues" evidence="1">
    <location>
        <begin position="114"/>
        <end position="129"/>
    </location>
</feature>